<comment type="caution">
    <text evidence="2">The sequence shown here is derived from an EMBL/GenBank/DDBJ whole genome shotgun (WGS) entry which is preliminary data.</text>
</comment>
<proteinExistence type="predicted"/>
<name>A0AAD9NG91_9ANNE</name>
<reference evidence="2" key="1">
    <citation type="journal article" date="2023" name="Mol. Biol. Evol.">
        <title>Third-Generation Sequencing Reveals the Adaptive Role of the Epigenome in Three Deep-Sea Polychaetes.</title>
        <authorList>
            <person name="Perez M."/>
            <person name="Aroh O."/>
            <person name="Sun Y."/>
            <person name="Lan Y."/>
            <person name="Juniper S.K."/>
            <person name="Young C.R."/>
            <person name="Angers B."/>
            <person name="Qian P.Y."/>
        </authorList>
    </citation>
    <scope>NUCLEOTIDE SEQUENCE</scope>
    <source>
        <strain evidence="2">P08H-3</strain>
    </source>
</reference>
<accession>A0AAD9NG91</accession>
<dbReference type="EMBL" id="JAODUP010000013">
    <property type="protein sequence ID" value="KAK2168925.1"/>
    <property type="molecule type" value="Genomic_DNA"/>
</dbReference>
<organism evidence="2 3">
    <name type="scientific">Paralvinella palmiformis</name>
    <dbReference type="NCBI Taxonomy" id="53620"/>
    <lineage>
        <taxon>Eukaryota</taxon>
        <taxon>Metazoa</taxon>
        <taxon>Spiralia</taxon>
        <taxon>Lophotrochozoa</taxon>
        <taxon>Annelida</taxon>
        <taxon>Polychaeta</taxon>
        <taxon>Sedentaria</taxon>
        <taxon>Canalipalpata</taxon>
        <taxon>Terebellida</taxon>
        <taxon>Terebelliformia</taxon>
        <taxon>Alvinellidae</taxon>
        <taxon>Paralvinella</taxon>
    </lineage>
</organism>
<dbReference type="InterPro" id="IPR000242">
    <property type="entry name" value="PTP_cat"/>
</dbReference>
<evidence type="ECO:0000313" key="2">
    <source>
        <dbReference type="EMBL" id="KAK2168925.1"/>
    </source>
</evidence>
<dbReference type="PANTHER" id="PTHR19134:SF449">
    <property type="entry name" value="TYROSINE-PROTEIN PHOSPHATASE 1"/>
    <property type="match status" value="1"/>
</dbReference>
<feature type="non-terminal residue" evidence="2">
    <location>
        <position position="1"/>
    </location>
</feature>
<sequence>IKPLLLICKSFGAITGPNRHTMADFWEMVWQENVHCIVMATNLFEHARVIMCCDNTFTLSGILLSIGEKGSDLFWRLFSNSARNTGTISTVNMATYTFGWRHRIYLLTSISGHLECKRSCTRVQETYPCIHQEQARTYPCTLWQQYEFIYDMVAMYLQCGITVINAKQLPYVVQDLALKLSHSKCTGFEREFKTLQNVVPKLSVGECAGGHRAENRRKTRDIMIQPRMFAL</sequence>
<evidence type="ECO:0000313" key="3">
    <source>
        <dbReference type="Proteomes" id="UP001208570"/>
    </source>
</evidence>
<dbReference type="AlphaFoldDB" id="A0AAD9NG91"/>
<dbReference type="PROSITE" id="PS50055">
    <property type="entry name" value="TYR_PHOSPHATASE_PTP"/>
    <property type="match status" value="1"/>
</dbReference>
<dbReference type="PANTHER" id="PTHR19134">
    <property type="entry name" value="RECEPTOR-TYPE TYROSINE-PROTEIN PHOSPHATASE"/>
    <property type="match status" value="1"/>
</dbReference>
<dbReference type="Gene3D" id="3.90.190.10">
    <property type="entry name" value="Protein tyrosine phosphatase superfamily"/>
    <property type="match status" value="1"/>
</dbReference>
<evidence type="ECO:0000259" key="1">
    <source>
        <dbReference type="PROSITE" id="PS50055"/>
    </source>
</evidence>
<dbReference type="InterPro" id="IPR029021">
    <property type="entry name" value="Prot-tyrosine_phosphatase-like"/>
</dbReference>
<dbReference type="GO" id="GO:0004725">
    <property type="term" value="F:protein tyrosine phosphatase activity"/>
    <property type="evidence" value="ECO:0007669"/>
    <property type="project" value="InterPro"/>
</dbReference>
<dbReference type="SUPFAM" id="SSF52799">
    <property type="entry name" value="(Phosphotyrosine protein) phosphatases II"/>
    <property type="match status" value="1"/>
</dbReference>
<dbReference type="InterPro" id="IPR050348">
    <property type="entry name" value="Protein-Tyr_Phosphatase"/>
</dbReference>
<dbReference type="Pfam" id="PF00102">
    <property type="entry name" value="Y_phosphatase"/>
    <property type="match status" value="1"/>
</dbReference>
<keyword evidence="3" id="KW-1185">Reference proteome</keyword>
<dbReference type="Proteomes" id="UP001208570">
    <property type="component" value="Unassembled WGS sequence"/>
</dbReference>
<feature type="domain" description="Tyrosine-protein phosphatase" evidence="1">
    <location>
        <begin position="9"/>
        <end position="100"/>
    </location>
</feature>
<protein>
    <recommendedName>
        <fullName evidence="1">Tyrosine-protein phosphatase domain-containing protein</fullName>
    </recommendedName>
</protein>
<gene>
    <name evidence="2" type="ORF">LSH36_13g14049</name>
</gene>